<feature type="region of interest" description="Disordered" evidence="1">
    <location>
        <begin position="251"/>
        <end position="271"/>
    </location>
</feature>
<reference evidence="2" key="1">
    <citation type="submission" date="2014-09" db="EMBL/GenBank/DDBJ databases">
        <authorList>
            <person name="Magalhaes I.L.F."/>
            <person name="Oliveira U."/>
            <person name="Santos F.R."/>
            <person name="Vidigal T.H.D.A."/>
            <person name="Brescovit A.D."/>
            <person name="Santos A.J."/>
        </authorList>
    </citation>
    <scope>NUCLEOTIDE SEQUENCE</scope>
    <source>
        <tissue evidence="2">Shoot tissue taken approximately 20 cm above the soil surface</tissue>
    </source>
</reference>
<sequence>MAAGDLPEVWWGGVRDGSAPRRQRRHRRVPLLPDVVGHLQGGRRRRGGAAVPRPDPPPGAVAAVRLPRRAVRALPDAQPDAGVRARRQRGVHHPQGPARSPQARLRRREHLLLRERPRVAVRVHRQGAVAGGQDSAHPPGQRPPRHEAAAAGALLRQRPHIHRNRGRGARHHHGGAGHHGEPDQGRRRPDGRRGGAVGDRLLRAHREGRPAGAGKPAGDGAEGGQLARYAGVRRRLRMGEAGAVLPCRIMAPGAGVPDERRRRRRARGGVR</sequence>
<proteinExistence type="predicted"/>
<organism evidence="2">
    <name type="scientific">Arundo donax</name>
    <name type="common">Giant reed</name>
    <name type="synonym">Donax arundinaceus</name>
    <dbReference type="NCBI Taxonomy" id="35708"/>
    <lineage>
        <taxon>Eukaryota</taxon>
        <taxon>Viridiplantae</taxon>
        <taxon>Streptophyta</taxon>
        <taxon>Embryophyta</taxon>
        <taxon>Tracheophyta</taxon>
        <taxon>Spermatophyta</taxon>
        <taxon>Magnoliopsida</taxon>
        <taxon>Liliopsida</taxon>
        <taxon>Poales</taxon>
        <taxon>Poaceae</taxon>
        <taxon>PACMAD clade</taxon>
        <taxon>Arundinoideae</taxon>
        <taxon>Arundineae</taxon>
        <taxon>Arundo</taxon>
    </lineage>
</organism>
<feature type="region of interest" description="Disordered" evidence="1">
    <location>
        <begin position="73"/>
        <end position="105"/>
    </location>
</feature>
<name>A0A0A9EIS5_ARUDO</name>
<evidence type="ECO:0000256" key="1">
    <source>
        <dbReference type="SAM" id="MobiDB-lite"/>
    </source>
</evidence>
<evidence type="ECO:0000313" key="2">
    <source>
        <dbReference type="EMBL" id="JAD99991.1"/>
    </source>
</evidence>
<dbReference type="AlphaFoldDB" id="A0A0A9EIS5"/>
<feature type="region of interest" description="Disordered" evidence="1">
    <location>
        <begin position="127"/>
        <end position="224"/>
    </location>
</feature>
<protein>
    <submittedName>
        <fullName evidence="2">Uncharacterized protein</fullName>
    </submittedName>
</protein>
<feature type="compositionally biased region" description="Basic and acidic residues" evidence="1">
    <location>
        <begin position="178"/>
        <end position="193"/>
    </location>
</feature>
<feature type="compositionally biased region" description="Basic residues" evidence="1">
    <location>
        <begin position="261"/>
        <end position="271"/>
    </location>
</feature>
<feature type="compositionally biased region" description="Basic residues" evidence="1">
    <location>
        <begin position="157"/>
        <end position="176"/>
    </location>
</feature>
<feature type="region of interest" description="Disordered" evidence="1">
    <location>
        <begin position="1"/>
        <end position="61"/>
    </location>
</feature>
<feature type="compositionally biased region" description="Basic and acidic residues" evidence="1">
    <location>
        <begin position="200"/>
        <end position="209"/>
    </location>
</feature>
<accession>A0A0A9EIS5</accession>
<reference evidence="2" key="2">
    <citation type="journal article" date="2015" name="Data Brief">
        <title>Shoot transcriptome of the giant reed, Arundo donax.</title>
        <authorList>
            <person name="Barrero R.A."/>
            <person name="Guerrero F.D."/>
            <person name="Moolhuijzen P."/>
            <person name="Goolsby J.A."/>
            <person name="Tidwell J."/>
            <person name="Bellgard S.E."/>
            <person name="Bellgard M.I."/>
        </authorList>
    </citation>
    <scope>NUCLEOTIDE SEQUENCE</scope>
    <source>
        <tissue evidence="2">Shoot tissue taken approximately 20 cm above the soil surface</tissue>
    </source>
</reference>
<dbReference type="EMBL" id="GBRH01197904">
    <property type="protein sequence ID" value="JAD99991.1"/>
    <property type="molecule type" value="Transcribed_RNA"/>
</dbReference>